<keyword evidence="4" id="KW-1185">Reference proteome</keyword>
<dbReference type="GO" id="GO:0042981">
    <property type="term" value="P:regulation of apoptotic process"/>
    <property type="evidence" value="ECO:0007669"/>
    <property type="project" value="TreeGrafter"/>
</dbReference>
<evidence type="ECO:0000313" key="3">
    <source>
        <dbReference type="EMBL" id="CAF3741421.1"/>
    </source>
</evidence>
<dbReference type="PANTHER" id="PTHR13008:SF7">
    <property type="entry name" value="MAP KINASE-ACTIVATING DEATH DOMAIN PROTEIN"/>
    <property type="match status" value="1"/>
</dbReference>
<dbReference type="Pfam" id="PF02141">
    <property type="entry name" value="DENN"/>
    <property type="match status" value="1"/>
</dbReference>
<sequence>NLIDETDKLSRYLKPIEEYRKILDEELSKQAENPNYVLNVERIKTASDKLKIDPKDVPDFLYSEKNKMVKSRIQIELENTYPKELEEFTRIFQRLATAENDDVFKALLRNLRYRLNIDSNKLELFFDLTNNMKQNTQSEKPKLDSKENLEEIIERLPKPNKSSSKVNGRHQSPELVLPKSVDQLLDEIEFDAIVSSFLLKCVNKQKNIFLLVLLTIKRQRLRNNTLTSLCLISHHPVFTQFRECLIKLKNIIYACNERSCAKKKREHQDKNSLSVLSGQVEVLLNEPPMLFALPDHSRLSLVDFPLHLSFELLDIDLCIRVVTLIMLENKGGLLIS</sequence>
<protein>
    <recommendedName>
        <fullName evidence="1">UDENN domain-containing protein</fullName>
    </recommendedName>
</protein>
<organism evidence="2 4">
    <name type="scientific">Didymodactylos carnosus</name>
    <dbReference type="NCBI Taxonomy" id="1234261"/>
    <lineage>
        <taxon>Eukaryota</taxon>
        <taxon>Metazoa</taxon>
        <taxon>Spiralia</taxon>
        <taxon>Gnathifera</taxon>
        <taxon>Rotifera</taxon>
        <taxon>Eurotatoria</taxon>
        <taxon>Bdelloidea</taxon>
        <taxon>Philodinida</taxon>
        <taxon>Philodinidae</taxon>
        <taxon>Didymodactylos</taxon>
    </lineage>
</organism>
<dbReference type="InterPro" id="IPR039980">
    <property type="entry name" value="MADD"/>
</dbReference>
<comment type="caution">
    <text evidence="2">The sequence shown here is derived from an EMBL/GenBank/DDBJ whole genome shotgun (WGS) entry which is preliminary data.</text>
</comment>
<dbReference type="EMBL" id="CAJNOQ010002604">
    <property type="protein sequence ID" value="CAF0968132.1"/>
    <property type="molecule type" value="Genomic_DNA"/>
</dbReference>
<proteinExistence type="predicted"/>
<evidence type="ECO:0000313" key="4">
    <source>
        <dbReference type="Proteomes" id="UP000663829"/>
    </source>
</evidence>
<name>A0A814EHR0_9BILA</name>
<dbReference type="Proteomes" id="UP000681722">
    <property type="component" value="Unassembled WGS sequence"/>
</dbReference>
<dbReference type="Proteomes" id="UP000663829">
    <property type="component" value="Unassembled WGS sequence"/>
</dbReference>
<dbReference type="GO" id="GO:0005085">
    <property type="term" value="F:guanyl-nucleotide exchange factor activity"/>
    <property type="evidence" value="ECO:0007669"/>
    <property type="project" value="TreeGrafter"/>
</dbReference>
<feature type="non-terminal residue" evidence="2">
    <location>
        <position position="1"/>
    </location>
</feature>
<dbReference type="GO" id="GO:0005829">
    <property type="term" value="C:cytosol"/>
    <property type="evidence" value="ECO:0007669"/>
    <property type="project" value="TreeGrafter"/>
</dbReference>
<accession>A0A814EHR0</accession>
<feature type="domain" description="UDENN" evidence="1">
    <location>
        <begin position="134"/>
        <end position="336"/>
    </location>
</feature>
<dbReference type="AlphaFoldDB" id="A0A814EHR0"/>
<evidence type="ECO:0000259" key="1">
    <source>
        <dbReference type="PROSITE" id="PS50211"/>
    </source>
</evidence>
<dbReference type="PANTHER" id="PTHR13008">
    <property type="entry name" value="MAP-KINASE ACTIVATING DEATH DOMAIN PROTEIN MADD /DENN/AEX-3 C.ELEGANS"/>
    <property type="match status" value="1"/>
</dbReference>
<reference evidence="2" key="1">
    <citation type="submission" date="2021-02" db="EMBL/GenBank/DDBJ databases">
        <authorList>
            <person name="Nowell W R."/>
        </authorList>
    </citation>
    <scope>NUCLEOTIDE SEQUENCE</scope>
</reference>
<evidence type="ECO:0000313" key="2">
    <source>
        <dbReference type="EMBL" id="CAF0968132.1"/>
    </source>
</evidence>
<dbReference type="EMBL" id="CAJOBC010002603">
    <property type="protein sequence ID" value="CAF3741421.1"/>
    <property type="molecule type" value="Genomic_DNA"/>
</dbReference>
<dbReference type="OrthoDB" id="6282239at2759"/>
<gene>
    <name evidence="2" type="ORF">GPM918_LOCUS12087</name>
    <name evidence="3" type="ORF">SRO942_LOCUS12087</name>
</gene>
<dbReference type="GO" id="GO:0032483">
    <property type="term" value="P:regulation of Rab protein signal transduction"/>
    <property type="evidence" value="ECO:0007669"/>
    <property type="project" value="TreeGrafter"/>
</dbReference>
<dbReference type="InterPro" id="IPR001194">
    <property type="entry name" value="cDENN_dom"/>
</dbReference>
<dbReference type="InterPro" id="IPR037516">
    <property type="entry name" value="Tripartite_DENN"/>
</dbReference>
<dbReference type="PROSITE" id="PS50211">
    <property type="entry name" value="DENN"/>
    <property type="match status" value="1"/>
</dbReference>